<protein>
    <submittedName>
        <fullName evidence="1">Protein ytfJ</fullName>
    </submittedName>
</protein>
<dbReference type="Pfam" id="PF09695">
    <property type="entry name" value="YtfJ_HI0045"/>
    <property type="match status" value="1"/>
</dbReference>
<evidence type="ECO:0000313" key="1">
    <source>
        <dbReference type="EMBL" id="SFV89632.1"/>
    </source>
</evidence>
<organism evidence="1">
    <name type="scientific">hydrothermal vent metagenome</name>
    <dbReference type="NCBI Taxonomy" id="652676"/>
    <lineage>
        <taxon>unclassified sequences</taxon>
        <taxon>metagenomes</taxon>
        <taxon>ecological metagenomes</taxon>
    </lineage>
</organism>
<proteinExistence type="predicted"/>
<dbReference type="AlphaFoldDB" id="A0A1W1E6N7"/>
<dbReference type="InterPro" id="IPR006513">
    <property type="entry name" value="YtfJ_HI0045"/>
</dbReference>
<accession>A0A1W1E6N7</accession>
<gene>
    <name evidence="1" type="ORF">MNB_SV-4-197</name>
</gene>
<sequence length="175" mass="19520">MQKLLKTGVLLGCMAAALFAVEVGTVLPHAVLEGKNGGRSDGKAWDSGQLQGKVHVLMYMDPDERKAAMPFLDSLNGSDFPTKEYSTVAVVNLAATWMPDALLETMLEKKEKELKNTVFVFDKTKHLLKKWQMKDDDSNVLVLDKKMVVLYQKSGTLSAQDQKEIFDLVKKSLTR</sequence>
<reference evidence="1" key="1">
    <citation type="submission" date="2016-10" db="EMBL/GenBank/DDBJ databases">
        <authorList>
            <person name="de Groot N.N."/>
        </authorList>
    </citation>
    <scope>NUCLEOTIDE SEQUENCE</scope>
</reference>
<dbReference type="EMBL" id="FPIB01000001">
    <property type="protein sequence ID" value="SFV89632.1"/>
    <property type="molecule type" value="Genomic_DNA"/>
</dbReference>
<name>A0A1W1E6N7_9ZZZZ</name>